<gene>
    <name evidence="4" type="primary">siaT_1</name>
    <name evidence="4" type="ORF">TRM7557_00837</name>
</gene>
<feature type="transmembrane region" description="Helical" evidence="2">
    <location>
        <begin position="210"/>
        <end position="232"/>
    </location>
</feature>
<feature type="transmembrane region" description="Helical" evidence="2">
    <location>
        <begin position="448"/>
        <end position="466"/>
    </location>
</feature>
<dbReference type="RefSeq" id="WP_058288972.1">
    <property type="nucleotide sequence ID" value="NZ_CYSD01000014.1"/>
</dbReference>
<feature type="transmembrane region" description="Helical" evidence="2">
    <location>
        <begin position="35"/>
        <end position="54"/>
    </location>
</feature>
<dbReference type="Proteomes" id="UP000052022">
    <property type="component" value="Unassembled WGS sequence"/>
</dbReference>
<evidence type="ECO:0000313" key="5">
    <source>
        <dbReference type="Proteomes" id="UP000052022"/>
    </source>
</evidence>
<feature type="domain" description="TRAP C4-dicarboxylate transport system permease DctM subunit" evidence="3">
    <location>
        <begin position="428"/>
        <end position="655"/>
    </location>
</feature>
<feature type="transmembrane region" description="Helical" evidence="2">
    <location>
        <begin position="333"/>
        <end position="359"/>
    </location>
</feature>
<keyword evidence="2" id="KW-0812">Transmembrane</keyword>
<dbReference type="NCBIfam" id="TIGR02123">
    <property type="entry name" value="TRAP_fused"/>
    <property type="match status" value="1"/>
</dbReference>
<keyword evidence="1" id="KW-0997">Cell inner membrane</keyword>
<dbReference type="PANTHER" id="PTHR43849:SF2">
    <property type="entry name" value="BLL3936 PROTEIN"/>
    <property type="match status" value="1"/>
</dbReference>
<feature type="transmembrane region" description="Helical" evidence="2">
    <location>
        <begin position="630"/>
        <end position="656"/>
    </location>
</feature>
<protein>
    <submittedName>
        <fullName evidence="4">Neu5Ac permease</fullName>
    </submittedName>
</protein>
<comment type="function">
    <text evidence="1">Part of the tripartite ATP-independent periplasmic (TRAP) transport system.</text>
</comment>
<dbReference type="AlphaFoldDB" id="A0A0P1G3D0"/>
<dbReference type="InterPro" id="IPR011853">
    <property type="entry name" value="TRAP_DctM-Dct_fused"/>
</dbReference>
<dbReference type="InterPro" id="IPR010656">
    <property type="entry name" value="DctM"/>
</dbReference>
<feature type="transmembrane region" description="Helical" evidence="2">
    <location>
        <begin position="167"/>
        <end position="190"/>
    </location>
</feature>
<keyword evidence="2" id="KW-1133">Transmembrane helix</keyword>
<keyword evidence="1" id="KW-1003">Cell membrane</keyword>
<keyword evidence="2" id="KW-0472">Membrane</keyword>
<feature type="transmembrane region" description="Helical" evidence="2">
    <location>
        <begin position="668"/>
        <end position="688"/>
    </location>
</feature>
<organism evidence="4 5">
    <name type="scientific">Tritonibacter multivorans</name>
    <dbReference type="NCBI Taxonomy" id="928856"/>
    <lineage>
        <taxon>Bacteria</taxon>
        <taxon>Pseudomonadati</taxon>
        <taxon>Pseudomonadota</taxon>
        <taxon>Alphaproteobacteria</taxon>
        <taxon>Rhodobacterales</taxon>
        <taxon>Paracoccaceae</taxon>
        <taxon>Tritonibacter</taxon>
    </lineage>
</organism>
<feature type="transmembrane region" description="Helical" evidence="2">
    <location>
        <begin position="60"/>
        <end position="80"/>
    </location>
</feature>
<name>A0A0P1G3D0_9RHOB</name>
<keyword evidence="1" id="KW-0813">Transport</keyword>
<dbReference type="EMBL" id="CYSD01000014">
    <property type="protein sequence ID" value="CUH76323.1"/>
    <property type="molecule type" value="Genomic_DNA"/>
</dbReference>
<feature type="transmembrane region" description="Helical" evidence="2">
    <location>
        <begin position="101"/>
        <end position="121"/>
    </location>
</feature>
<feature type="transmembrane region" description="Helical" evidence="2">
    <location>
        <begin position="597"/>
        <end position="618"/>
    </location>
</feature>
<dbReference type="OrthoDB" id="9759894at2"/>
<feature type="transmembrane region" description="Helical" evidence="2">
    <location>
        <begin position="694"/>
        <end position="726"/>
    </location>
</feature>
<dbReference type="GO" id="GO:0005886">
    <property type="term" value="C:plasma membrane"/>
    <property type="evidence" value="ECO:0007669"/>
    <property type="project" value="UniProtKB-SubCell"/>
</dbReference>
<feature type="domain" description="TRAP C4-dicarboxylate transport system permease DctM subunit" evidence="3">
    <location>
        <begin position="151"/>
        <end position="419"/>
    </location>
</feature>
<evidence type="ECO:0000256" key="2">
    <source>
        <dbReference type="SAM" id="Phobius"/>
    </source>
</evidence>
<dbReference type="GO" id="GO:0022857">
    <property type="term" value="F:transmembrane transporter activity"/>
    <property type="evidence" value="ECO:0007669"/>
    <property type="project" value="UniProtKB-UniRule"/>
</dbReference>
<comment type="subcellular location">
    <subcellularLocation>
        <location evidence="1">Cell inner membrane</location>
        <topology evidence="1">Multi-pass membrane protein</topology>
    </subcellularLocation>
</comment>
<dbReference type="STRING" id="928856.SAMN04488049_11291"/>
<sequence>MTSQTHLDNKALEELEKQYDSSLVTRDNGPLLSRFIYWSMIAFALYHLWTAGFGTPVDHVHMGIHLAGLFLFIFVGYPLVKTARSLEWRGASILSPGNVPLFDWALAIAGIGAALYLWFSWRGFTGFGLTIPEQAMRQGNPTTTDVIFGTLLIVAVLEIARRTIGFILPLIISVFIVYALFGPYMPAQILKHPGVNWQQFVNNMYFPSEGIYGVTLWVVSTVVFHFVLFGVVAQRMGLGQFFVDNAMILAGRYTGGPAKVSVVSSAFFGTISGSSIANTVSTGSMTIPNMKKMGYPGHFAGGVESAASAGGQITPPIMGAASFLMAEYLEVPYTTIVIAAIVPAIMHYVGVISIVHFTAKRLGLNAYPKDQLPNFMKVWRDGWHTILPLIALLMVLFSGYSPNMAAFVGMVLCIIVGFCSFNKPATMIIPLAFLGFIFWKASPYSGEGYTPVMAGILAALTIMSVLHRKERQPMRELFDSMHVGVQYALAVGAASAAVGIVVGVINTTGVGFRLGFMVTGGAQDIANALAPWLSWTGIEAFSQSALQQFFSLVLIAMACIFMGAGLPTTALYIMLVAVATPALTQLGVPPLATHMFVLYYGVISEITPPVCASAYAAAGIAGANPFRTGLSAFTLGVGKLMVPMVFVYAPTMLIVLPEYFTITSFLQVTLSCAFGIFAIATAVSAYFLTPLSAWMRWVMAIGGLLLVAPSVSSDLVALAFMSPVLIQQVLASRKTAAVSA</sequence>
<proteinExistence type="predicted"/>
<reference evidence="4 5" key="1">
    <citation type="submission" date="2015-09" db="EMBL/GenBank/DDBJ databases">
        <authorList>
            <consortium name="Swine Surveillance"/>
        </authorList>
    </citation>
    <scope>NUCLEOTIDE SEQUENCE [LARGE SCALE GENOMIC DNA]</scope>
    <source>
        <strain evidence="4 5">CECT 7557</strain>
    </source>
</reference>
<evidence type="ECO:0000259" key="3">
    <source>
        <dbReference type="Pfam" id="PF06808"/>
    </source>
</evidence>
<dbReference type="PANTHER" id="PTHR43849">
    <property type="entry name" value="BLL3936 PROTEIN"/>
    <property type="match status" value="1"/>
</dbReference>
<feature type="transmembrane region" description="Helical" evidence="2">
    <location>
        <begin position="545"/>
        <end position="564"/>
    </location>
</feature>
<keyword evidence="5" id="KW-1185">Reference proteome</keyword>
<accession>A0A0P1G3D0</accession>
<evidence type="ECO:0000256" key="1">
    <source>
        <dbReference type="RuleBase" id="RU369079"/>
    </source>
</evidence>
<dbReference type="Pfam" id="PF06808">
    <property type="entry name" value="DctM"/>
    <property type="match status" value="2"/>
</dbReference>
<feature type="transmembrane region" description="Helical" evidence="2">
    <location>
        <begin position="141"/>
        <end position="160"/>
    </location>
</feature>
<feature type="transmembrane region" description="Helical" evidence="2">
    <location>
        <begin position="487"/>
        <end position="505"/>
    </location>
</feature>
<feature type="transmembrane region" description="Helical" evidence="2">
    <location>
        <begin position="386"/>
        <end position="418"/>
    </location>
</feature>
<evidence type="ECO:0000313" key="4">
    <source>
        <dbReference type="EMBL" id="CUH76323.1"/>
    </source>
</evidence>